<dbReference type="GO" id="GO:0046872">
    <property type="term" value="F:metal ion binding"/>
    <property type="evidence" value="ECO:0007669"/>
    <property type="project" value="UniProtKB-KW"/>
</dbReference>
<dbReference type="AlphaFoldDB" id="A0A517VTV8"/>
<dbReference type="NCBIfam" id="NF006053">
    <property type="entry name" value="PRK08201.1"/>
    <property type="match status" value="1"/>
</dbReference>
<keyword evidence="3 5" id="KW-0378">Hydrolase</keyword>
<dbReference type="InterPro" id="IPR002933">
    <property type="entry name" value="Peptidase_M20"/>
</dbReference>
<dbReference type="InterPro" id="IPR051458">
    <property type="entry name" value="Cyt/Met_Dipeptidase"/>
</dbReference>
<dbReference type="GO" id="GO:0009014">
    <property type="term" value="F:succinyl-diaminopimelate desuccinylase activity"/>
    <property type="evidence" value="ECO:0007669"/>
    <property type="project" value="UniProtKB-EC"/>
</dbReference>
<dbReference type="KEGG" id="gaw:V144x_18640"/>
<dbReference type="GO" id="GO:0006508">
    <property type="term" value="P:proteolysis"/>
    <property type="evidence" value="ECO:0007669"/>
    <property type="project" value="UniProtKB-KW"/>
</dbReference>
<dbReference type="RefSeq" id="WP_144984472.1">
    <property type="nucleotide sequence ID" value="NZ_CP037920.1"/>
</dbReference>
<dbReference type="PANTHER" id="PTHR43270:SF12">
    <property type="entry name" value="SUCCINYL-DIAMINOPIMELATE DESUCCINYLASE"/>
    <property type="match status" value="1"/>
</dbReference>
<evidence type="ECO:0000256" key="3">
    <source>
        <dbReference type="ARBA" id="ARBA00022801"/>
    </source>
</evidence>
<dbReference type="EC" id="3.5.1.18" evidence="5"/>
<dbReference type="EMBL" id="CP037920">
    <property type="protein sequence ID" value="QDT96409.1"/>
    <property type="molecule type" value="Genomic_DNA"/>
</dbReference>
<dbReference type="Pfam" id="PF01546">
    <property type="entry name" value="Peptidase_M20"/>
    <property type="match status" value="1"/>
</dbReference>
<dbReference type="InterPro" id="IPR011650">
    <property type="entry name" value="Peptidase_M20_dimer"/>
</dbReference>
<dbReference type="Proteomes" id="UP000318704">
    <property type="component" value="Chromosome"/>
</dbReference>
<evidence type="ECO:0000256" key="2">
    <source>
        <dbReference type="ARBA" id="ARBA00022723"/>
    </source>
</evidence>
<proteinExistence type="predicted"/>
<dbReference type="GO" id="GO:0008233">
    <property type="term" value="F:peptidase activity"/>
    <property type="evidence" value="ECO:0007669"/>
    <property type="project" value="UniProtKB-KW"/>
</dbReference>
<dbReference type="NCBIfam" id="NF005914">
    <property type="entry name" value="PRK07907.1"/>
    <property type="match status" value="1"/>
</dbReference>
<accession>A0A517VTV8</accession>
<reference evidence="5 6" key="1">
    <citation type="submission" date="2019-03" db="EMBL/GenBank/DDBJ databases">
        <title>Deep-cultivation of Planctomycetes and their phenomic and genomic characterization uncovers novel biology.</title>
        <authorList>
            <person name="Wiegand S."/>
            <person name="Jogler M."/>
            <person name="Boedeker C."/>
            <person name="Pinto D."/>
            <person name="Vollmers J."/>
            <person name="Rivas-Marin E."/>
            <person name="Kohn T."/>
            <person name="Peeters S.H."/>
            <person name="Heuer A."/>
            <person name="Rast P."/>
            <person name="Oberbeckmann S."/>
            <person name="Bunk B."/>
            <person name="Jeske O."/>
            <person name="Meyerdierks A."/>
            <person name="Storesund J.E."/>
            <person name="Kallscheuer N."/>
            <person name="Luecker S."/>
            <person name="Lage O.M."/>
            <person name="Pohl T."/>
            <person name="Merkel B.J."/>
            <person name="Hornburger P."/>
            <person name="Mueller R.-W."/>
            <person name="Bruemmer F."/>
            <person name="Labrenz M."/>
            <person name="Spormann A.M."/>
            <person name="Op den Camp H."/>
            <person name="Overmann J."/>
            <person name="Amann R."/>
            <person name="Jetten M.S.M."/>
            <person name="Mascher T."/>
            <person name="Medema M.H."/>
            <person name="Devos D.P."/>
            <person name="Kaster A.-K."/>
            <person name="Ovreas L."/>
            <person name="Rohde M."/>
            <person name="Galperin M.Y."/>
            <person name="Jogler C."/>
        </authorList>
    </citation>
    <scope>NUCLEOTIDE SEQUENCE [LARGE SCALE GENOMIC DNA]</scope>
    <source>
        <strain evidence="5 6">V144</strain>
    </source>
</reference>
<dbReference type="NCBIfam" id="NF006579">
    <property type="entry name" value="PRK09104.1"/>
    <property type="match status" value="1"/>
</dbReference>
<evidence type="ECO:0000313" key="6">
    <source>
        <dbReference type="Proteomes" id="UP000318704"/>
    </source>
</evidence>
<sequence length="457" mass="49997">MVEQVRSYLEQHQDRFVKELTDFLKIPSVSADSTLNSETRRGAEFVLKQLEKAGIESQIIETAGHPIVYGAWKKAEGKPTVLVYGHYDVQPPDPLDQWITPPFEPDIRDGHIYARGATDDKGQMYTHIKSVEAWMKTHGELPVNVVFVIEGEEEVGSDNLDRFLEENKDLVTCDIAVVSDTSQYAPGIPAITYGLRGILACEVIVQGPSQDLHSGVFGGAVMNPGNGLAKMIAALHDNEGRVQIPGFYDGVIELQPEERAQFAALPFDEAKFMSDLGVNAVSGEADFSTLERRWARPTCDVNGMISGYTGEGPKTIVPAESRVKISCRLVPGQDPVALTKALEQYLRAQLPTGLTMEFVDFHGCNALVFDFNSPYMSAAKTAIEQSFGAAPVMIREGGSIPVVETFQTVVGVETLLLGWGQNTDNLHSPNERFALEAFRQGTLASALLWHELAGVTV</sequence>
<gene>
    <name evidence="5" type="primary">dapE</name>
    <name evidence="5" type="ORF">V144x_18640</name>
</gene>
<evidence type="ECO:0000256" key="1">
    <source>
        <dbReference type="ARBA" id="ARBA00022670"/>
    </source>
</evidence>
<organism evidence="5 6">
    <name type="scientific">Gimesia aquarii</name>
    <dbReference type="NCBI Taxonomy" id="2527964"/>
    <lineage>
        <taxon>Bacteria</taxon>
        <taxon>Pseudomonadati</taxon>
        <taxon>Planctomycetota</taxon>
        <taxon>Planctomycetia</taxon>
        <taxon>Planctomycetales</taxon>
        <taxon>Planctomycetaceae</taxon>
        <taxon>Gimesia</taxon>
    </lineage>
</organism>
<name>A0A517VTV8_9PLAN</name>
<evidence type="ECO:0000259" key="4">
    <source>
        <dbReference type="Pfam" id="PF07687"/>
    </source>
</evidence>
<dbReference type="PANTHER" id="PTHR43270">
    <property type="entry name" value="BETA-ALA-HIS DIPEPTIDASE"/>
    <property type="match status" value="1"/>
</dbReference>
<dbReference type="Pfam" id="PF07687">
    <property type="entry name" value="M20_dimer"/>
    <property type="match status" value="1"/>
</dbReference>
<feature type="domain" description="Peptidase M20 dimerisation" evidence="4">
    <location>
        <begin position="193"/>
        <end position="351"/>
    </location>
</feature>
<keyword evidence="2" id="KW-0479">Metal-binding</keyword>
<dbReference type="SUPFAM" id="SSF53187">
    <property type="entry name" value="Zn-dependent exopeptidases"/>
    <property type="match status" value="1"/>
</dbReference>
<dbReference type="Gene3D" id="3.40.630.10">
    <property type="entry name" value="Zn peptidases"/>
    <property type="match status" value="1"/>
</dbReference>
<dbReference type="Gene3D" id="3.30.70.360">
    <property type="match status" value="1"/>
</dbReference>
<protein>
    <submittedName>
        <fullName evidence="5">Succinyl-diaminopimelate desuccinylase</fullName>
        <ecNumber evidence="5">3.5.1.18</ecNumber>
    </submittedName>
</protein>
<evidence type="ECO:0000313" key="5">
    <source>
        <dbReference type="EMBL" id="QDT96409.1"/>
    </source>
</evidence>
<keyword evidence="1" id="KW-0645">Protease</keyword>